<reference evidence="1" key="1">
    <citation type="submission" date="2022-06" db="EMBL/GenBank/DDBJ databases">
        <title>Isolation and Genomics of Futiania mangrovii gen. nov., sp. nov., a Rare and Metabolically-versatile member in the Class Alphaproteobacteria.</title>
        <authorList>
            <person name="Liu L."/>
            <person name="Huang W.-C."/>
            <person name="Pan J."/>
            <person name="Li J."/>
            <person name="Huang Y."/>
            <person name="Du H."/>
            <person name="Liu Y."/>
            <person name="Li M."/>
        </authorList>
    </citation>
    <scope>NUCLEOTIDE SEQUENCE</scope>
    <source>
        <strain evidence="1">FT118</strain>
    </source>
</reference>
<keyword evidence="2" id="KW-1185">Reference proteome</keyword>
<name>A0A9J6P9P3_9PROT</name>
<proteinExistence type="predicted"/>
<organism evidence="1 2">
    <name type="scientific">Futiania mangrovi</name>
    <dbReference type="NCBI Taxonomy" id="2959716"/>
    <lineage>
        <taxon>Bacteria</taxon>
        <taxon>Pseudomonadati</taxon>
        <taxon>Pseudomonadota</taxon>
        <taxon>Alphaproteobacteria</taxon>
        <taxon>Futianiales</taxon>
        <taxon>Futianiaceae</taxon>
        <taxon>Futiania</taxon>
    </lineage>
</organism>
<accession>A0A9J6P9P3</accession>
<comment type="caution">
    <text evidence="1">The sequence shown here is derived from an EMBL/GenBank/DDBJ whole genome shotgun (WGS) entry which is preliminary data.</text>
</comment>
<dbReference type="PANTHER" id="PTHR38765">
    <property type="entry name" value="DUF484 DOMAIN-CONTAINING PROTEIN"/>
    <property type="match status" value="1"/>
</dbReference>
<protein>
    <submittedName>
        <fullName evidence="1">DUF484 family protein</fullName>
    </submittedName>
</protein>
<dbReference type="Pfam" id="PF04340">
    <property type="entry name" value="DUF484"/>
    <property type="match status" value="1"/>
</dbReference>
<evidence type="ECO:0000313" key="2">
    <source>
        <dbReference type="Proteomes" id="UP001055804"/>
    </source>
</evidence>
<evidence type="ECO:0000313" key="1">
    <source>
        <dbReference type="EMBL" id="MCP1336692.1"/>
    </source>
</evidence>
<dbReference type="InterPro" id="IPR029016">
    <property type="entry name" value="GAF-like_dom_sf"/>
</dbReference>
<sequence>MGNAKDPAQARAGAAAPEGAAALQAAAVRSFLEANPGFLARNLDLVVGAAKQAAEDAAGPAAVSFQSALIDRLRSQLDWMKAERAELVRTAAENARGREMVDRAVLAMIEAQGFHDLLQTLTETVPGLLGIDSIGLVVEGGEPERAHDTRLSVAAPGTIAELMGSEAPDGVRLVAGTGEPGGSQAIVRLALGGGAPAAAMLLWSRDPERFAPGQGTALLKFLGGVMERITRQWLDLPPDR</sequence>
<dbReference type="PANTHER" id="PTHR38765:SF1">
    <property type="entry name" value="DUF484 DOMAIN-CONTAINING PROTEIN"/>
    <property type="match status" value="1"/>
</dbReference>
<gene>
    <name evidence="1" type="ORF">NJQ99_09760</name>
</gene>
<dbReference type="InterPro" id="IPR007435">
    <property type="entry name" value="DUF484"/>
</dbReference>
<dbReference type="EMBL" id="JAMZFT010000002">
    <property type="protein sequence ID" value="MCP1336692.1"/>
    <property type="molecule type" value="Genomic_DNA"/>
</dbReference>
<dbReference type="Proteomes" id="UP001055804">
    <property type="component" value="Unassembled WGS sequence"/>
</dbReference>
<dbReference type="AlphaFoldDB" id="A0A9J6P9P3"/>
<dbReference type="RefSeq" id="WP_269332643.1">
    <property type="nucleotide sequence ID" value="NZ_JAMZFT010000002.1"/>
</dbReference>
<dbReference type="Gene3D" id="3.30.450.40">
    <property type="match status" value="1"/>
</dbReference>